<name>A0A1R1B283_PAELA</name>
<dbReference type="Gene3D" id="3.40.630.30">
    <property type="match status" value="1"/>
</dbReference>
<dbReference type="Proteomes" id="UP000187074">
    <property type="component" value="Unassembled WGS sequence"/>
</dbReference>
<dbReference type="Pfam" id="PF00583">
    <property type="entry name" value="Acetyltransf_1"/>
    <property type="match status" value="1"/>
</dbReference>
<accession>A0A1R1B283</accession>
<comment type="caution">
    <text evidence="2">The sequence shown here is derived from an EMBL/GenBank/DDBJ whole genome shotgun (WGS) entry which is preliminary data.</text>
</comment>
<dbReference type="STRING" id="1401.BK123_13740"/>
<feature type="domain" description="N-acetyltransferase" evidence="1">
    <location>
        <begin position="3"/>
        <end position="142"/>
    </location>
</feature>
<evidence type="ECO:0000259" key="1">
    <source>
        <dbReference type="PROSITE" id="PS51186"/>
    </source>
</evidence>
<keyword evidence="2" id="KW-0808">Transferase</keyword>
<organism evidence="2 3">
    <name type="scientific">Paenibacillus lautus</name>
    <name type="common">Bacillus lautus</name>
    <dbReference type="NCBI Taxonomy" id="1401"/>
    <lineage>
        <taxon>Bacteria</taxon>
        <taxon>Bacillati</taxon>
        <taxon>Bacillota</taxon>
        <taxon>Bacilli</taxon>
        <taxon>Bacillales</taxon>
        <taxon>Paenibacillaceae</taxon>
        <taxon>Paenibacillus</taxon>
    </lineage>
</organism>
<evidence type="ECO:0000313" key="2">
    <source>
        <dbReference type="EMBL" id="OME92929.1"/>
    </source>
</evidence>
<dbReference type="RefSeq" id="WP_076322955.1">
    <property type="nucleotide sequence ID" value="NZ_MRTF01000004.1"/>
</dbReference>
<proteinExistence type="predicted"/>
<sequence length="142" mass="16599">MQIYFTNETVESNSADNNYVRNQMIAYNLKHFPDDLKGRYQEINLLLRNADGQILGGIVGEICWNWLEIHYLFVDEPYRKSGYGAKLLNEAEKIAIGKQCEFAKLDTLSFQALDFYIKQGYEVYGKIENAGRHTHYYLKKEL</sequence>
<evidence type="ECO:0000313" key="3">
    <source>
        <dbReference type="Proteomes" id="UP000187074"/>
    </source>
</evidence>
<dbReference type="InterPro" id="IPR016181">
    <property type="entry name" value="Acyl_CoA_acyltransferase"/>
</dbReference>
<dbReference type="GO" id="GO:0016747">
    <property type="term" value="F:acyltransferase activity, transferring groups other than amino-acyl groups"/>
    <property type="evidence" value="ECO:0007669"/>
    <property type="project" value="InterPro"/>
</dbReference>
<dbReference type="EMBL" id="MRTF01000004">
    <property type="protein sequence ID" value="OME92929.1"/>
    <property type="molecule type" value="Genomic_DNA"/>
</dbReference>
<protein>
    <submittedName>
        <fullName evidence="2">GNAT family N-acetyltransferase</fullName>
    </submittedName>
</protein>
<dbReference type="AlphaFoldDB" id="A0A1R1B283"/>
<gene>
    <name evidence="2" type="ORF">BK123_13740</name>
</gene>
<dbReference type="OrthoDB" id="9787920at2"/>
<dbReference type="CDD" id="cd04301">
    <property type="entry name" value="NAT_SF"/>
    <property type="match status" value="1"/>
</dbReference>
<reference evidence="2 3" key="1">
    <citation type="submission" date="2016-11" db="EMBL/GenBank/DDBJ databases">
        <title>Paenibacillus species isolates.</title>
        <authorList>
            <person name="Beno S.M."/>
        </authorList>
    </citation>
    <scope>NUCLEOTIDE SEQUENCE [LARGE SCALE GENOMIC DNA]</scope>
    <source>
        <strain evidence="2 3">FSL F4-0100</strain>
    </source>
</reference>
<dbReference type="SUPFAM" id="SSF55729">
    <property type="entry name" value="Acyl-CoA N-acyltransferases (Nat)"/>
    <property type="match status" value="1"/>
</dbReference>
<dbReference type="PROSITE" id="PS51186">
    <property type="entry name" value="GNAT"/>
    <property type="match status" value="1"/>
</dbReference>
<dbReference type="InterPro" id="IPR000182">
    <property type="entry name" value="GNAT_dom"/>
</dbReference>